<evidence type="ECO:0000313" key="3">
    <source>
        <dbReference type="Proteomes" id="UP001369815"/>
    </source>
</evidence>
<dbReference type="EMBL" id="JBANMG010000008">
    <property type="protein sequence ID" value="KAK6950339.1"/>
    <property type="molecule type" value="Genomic_DNA"/>
</dbReference>
<feature type="compositionally biased region" description="Polar residues" evidence="1">
    <location>
        <begin position="173"/>
        <end position="192"/>
    </location>
</feature>
<dbReference type="PANTHER" id="PTHR42084:SF1">
    <property type="entry name" value="SERINE_THREONINE-PROTEIN KINASE PPK6"/>
    <property type="match status" value="1"/>
</dbReference>
<reference evidence="2 3" key="1">
    <citation type="journal article" date="2024" name="Front Chem Biol">
        <title>Unveiling the potential of Daldinia eschscholtzii MFLUCC 19-0629 through bioactivity and bioinformatics studies for enhanced sustainable agriculture production.</title>
        <authorList>
            <person name="Brooks S."/>
            <person name="Weaver J.A."/>
            <person name="Klomchit A."/>
            <person name="Alharthi S.A."/>
            <person name="Onlamun T."/>
            <person name="Nurani R."/>
            <person name="Vong T.K."/>
            <person name="Alberti F."/>
            <person name="Greco C."/>
        </authorList>
    </citation>
    <scope>NUCLEOTIDE SEQUENCE [LARGE SCALE GENOMIC DNA]</scope>
    <source>
        <strain evidence="2">MFLUCC 19-0629</strain>
    </source>
</reference>
<feature type="compositionally biased region" description="Polar residues" evidence="1">
    <location>
        <begin position="297"/>
        <end position="324"/>
    </location>
</feature>
<sequence length="625" mass="68003">MSADLFAAFEDAPERPSKGHQQKTSAPASSFTSDPFSFGIGSVTNSSLNTGQNPSSVYPQWNNGSTQWGGQLQNTQKPLATNTWLSTPLQTSQSTVKEEEDGEDGWGEFEVAEDSNPPPAPSAASNSLSGATTKDSQNPTLPRTRVIRASTMDLITNNLLDLNNLAISQGKTNQSSSAQAASKRIQTSTPNPISLGIQKKVTNPDPNVLFDADDFGGGQQEEGDDDDFGEFETVASPVQEAPDLLSIDSSSTPKTTTKPRAANMLSPLNLTEPISYPQAPRSSSFRERNPFPGLAVTTPTVDKQPTSDPKTSPLTAWPSLNAQKSAGGDGIGDDWGAFDDFPDEETKSNTKANSNWDWDTLESAQPKPTLAQAPPTATKPSKPSKPQASSWDWDPVDVKTENNTIEPKNDLPPTNIPPPSVLLSVFPELLAQANTSLYKPVSGQPFSIKNRILSDPKTIEFLKGYLALATVLARIIAGRKLRWHRDKFLAQRMSISAAGSKGMKLAGVDKAQAAREDREAADVVASWKEQIGRLRSAVAAANSSIKNKTEQLKIPEISESMQVQNEKMVPTAPKPCIVCGLKRNERIPKVDYEVEDSFGEWWVDHWGHLACKRFWLQHENTLRQR</sequence>
<feature type="region of interest" description="Disordered" evidence="1">
    <location>
        <begin position="1"/>
        <end position="145"/>
    </location>
</feature>
<feature type="compositionally biased region" description="Low complexity" evidence="1">
    <location>
        <begin position="371"/>
        <end position="390"/>
    </location>
</feature>
<feature type="compositionally biased region" description="Polar residues" evidence="1">
    <location>
        <begin position="42"/>
        <end position="95"/>
    </location>
</feature>
<comment type="caution">
    <text evidence="2">The sequence shown here is derived from an EMBL/GenBank/DDBJ whole genome shotgun (WGS) entry which is preliminary data.</text>
</comment>
<proteinExistence type="predicted"/>
<accession>A0AAX6MCH1</accession>
<evidence type="ECO:0000313" key="2">
    <source>
        <dbReference type="EMBL" id="KAK6950339.1"/>
    </source>
</evidence>
<keyword evidence="3" id="KW-1185">Reference proteome</keyword>
<dbReference type="PANTHER" id="PTHR42084">
    <property type="entry name" value="YALI0E26631P"/>
    <property type="match status" value="1"/>
</dbReference>
<gene>
    <name evidence="2" type="ORF">Daesc_008665</name>
</gene>
<feature type="compositionally biased region" description="Polar residues" evidence="1">
    <location>
        <begin position="22"/>
        <end position="35"/>
    </location>
</feature>
<dbReference type="Proteomes" id="UP001369815">
    <property type="component" value="Unassembled WGS sequence"/>
</dbReference>
<feature type="region of interest" description="Disordered" evidence="1">
    <location>
        <begin position="272"/>
        <end position="416"/>
    </location>
</feature>
<dbReference type="AlphaFoldDB" id="A0AAX6MCH1"/>
<feature type="region of interest" description="Disordered" evidence="1">
    <location>
        <begin position="173"/>
        <end position="204"/>
    </location>
</feature>
<organism evidence="2 3">
    <name type="scientific">Daldinia eschscholtzii</name>
    <dbReference type="NCBI Taxonomy" id="292717"/>
    <lineage>
        <taxon>Eukaryota</taxon>
        <taxon>Fungi</taxon>
        <taxon>Dikarya</taxon>
        <taxon>Ascomycota</taxon>
        <taxon>Pezizomycotina</taxon>
        <taxon>Sordariomycetes</taxon>
        <taxon>Xylariomycetidae</taxon>
        <taxon>Xylariales</taxon>
        <taxon>Hypoxylaceae</taxon>
        <taxon>Daldinia</taxon>
    </lineage>
</organism>
<feature type="compositionally biased region" description="Acidic residues" evidence="1">
    <location>
        <begin position="98"/>
        <end position="113"/>
    </location>
</feature>
<feature type="compositionally biased region" description="Polar residues" evidence="1">
    <location>
        <begin position="128"/>
        <end position="141"/>
    </location>
</feature>
<evidence type="ECO:0008006" key="4">
    <source>
        <dbReference type="Google" id="ProtNLM"/>
    </source>
</evidence>
<name>A0AAX6MCH1_9PEZI</name>
<evidence type="ECO:0000256" key="1">
    <source>
        <dbReference type="SAM" id="MobiDB-lite"/>
    </source>
</evidence>
<protein>
    <recommendedName>
        <fullName evidence="4">Serine/threonine-protein kinase ppk6</fullName>
    </recommendedName>
</protein>